<dbReference type="InterPro" id="IPR051325">
    <property type="entry name" value="Nudix_hydrolase_domain"/>
</dbReference>
<evidence type="ECO:0000313" key="4">
    <source>
        <dbReference type="EMBL" id="PIT93566.1"/>
    </source>
</evidence>
<dbReference type="PANTHER" id="PTHR21340">
    <property type="entry name" value="DIADENOSINE 5,5-P1,P4-TETRAPHOSPHATE PYROPHOSPHOHYDROLASE MUTT"/>
    <property type="match status" value="1"/>
</dbReference>
<dbReference type="InterPro" id="IPR020476">
    <property type="entry name" value="Nudix_hydrolase"/>
</dbReference>
<dbReference type="Proteomes" id="UP000229335">
    <property type="component" value="Unassembled WGS sequence"/>
</dbReference>
<keyword evidence="1 2" id="KW-0378">Hydrolase</keyword>
<name>A0A2M6WLD3_9BACT</name>
<dbReference type="InterPro" id="IPR000086">
    <property type="entry name" value="NUDIX_hydrolase_dom"/>
</dbReference>
<dbReference type="Gene3D" id="3.90.79.10">
    <property type="entry name" value="Nucleoside Triphosphate Pyrophosphohydrolase"/>
    <property type="match status" value="1"/>
</dbReference>
<sequence>MPKEFEYFQIGQKGLLIRDNKILIVKLADQINTWDLPGGRMDKGEIAEEAFRREIKEEVGFNDFAILGIVDYEIWRTQNGTPFCGIANLIKNEKDEIKLSFEHTDFKWITEAEIDNYKYIWQNMERMIKNGFKYYKLFQENAK</sequence>
<dbReference type="PRINTS" id="PR00502">
    <property type="entry name" value="NUDIXFAMILY"/>
</dbReference>
<proteinExistence type="inferred from homology"/>
<evidence type="ECO:0000256" key="2">
    <source>
        <dbReference type="RuleBase" id="RU003476"/>
    </source>
</evidence>
<dbReference type="Pfam" id="PF00293">
    <property type="entry name" value="NUDIX"/>
    <property type="match status" value="1"/>
</dbReference>
<accession>A0A2M6WLD3</accession>
<comment type="similarity">
    <text evidence="2">Belongs to the Nudix hydrolase family.</text>
</comment>
<evidence type="ECO:0000256" key="1">
    <source>
        <dbReference type="ARBA" id="ARBA00022801"/>
    </source>
</evidence>
<dbReference type="GO" id="GO:0006754">
    <property type="term" value="P:ATP biosynthetic process"/>
    <property type="evidence" value="ECO:0007669"/>
    <property type="project" value="TreeGrafter"/>
</dbReference>
<dbReference type="PROSITE" id="PS00893">
    <property type="entry name" value="NUDIX_BOX"/>
    <property type="match status" value="1"/>
</dbReference>
<feature type="domain" description="Nudix hydrolase" evidence="3">
    <location>
        <begin position="7"/>
        <end position="140"/>
    </location>
</feature>
<dbReference type="PANTHER" id="PTHR21340:SF0">
    <property type="entry name" value="BIS(5'-NUCLEOSYL)-TETRAPHOSPHATASE [ASYMMETRICAL]"/>
    <property type="match status" value="1"/>
</dbReference>
<protein>
    <recommendedName>
        <fullName evidence="3">Nudix hydrolase domain-containing protein</fullName>
    </recommendedName>
</protein>
<evidence type="ECO:0000313" key="5">
    <source>
        <dbReference type="Proteomes" id="UP000229335"/>
    </source>
</evidence>
<dbReference type="EMBL" id="PFAS01000064">
    <property type="protein sequence ID" value="PIT93566.1"/>
    <property type="molecule type" value="Genomic_DNA"/>
</dbReference>
<organism evidence="4 5">
    <name type="scientific">Candidatus Falkowbacteria bacterium CG10_big_fil_rev_8_21_14_0_10_43_11</name>
    <dbReference type="NCBI Taxonomy" id="1974568"/>
    <lineage>
        <taxon>Bacteria</taxon>
        <taxon>Candidatus Falkowiibacteriota</taxon>
    </lineage>
</organism>
<dbReference type="GO" id="GO:0004081">
    <property type="term" value="F:bis(5'-nucleosyl)-tetraphosphatase (asymmetrical) activity"/>
    <property type="evidence" value="ECO:0007669"/>
    <property type="project" value="TreeGrafter"/>
</dbReference>
<dbReference type="InterPro" id="IPR015797">
    <property type="entry name" value="NUDIX_hydrolase-like_dom_sf"/>
</dbReference>
<dbReference type="SUPFAM" id="SSF55811">
    <property type="entry name" value="Nudix"/>
    <property type="match status" value="1"/>
</dbReference>
<comment type="caution">
    <text evidence="4">The sequence shown here is derived from an EMBL/GenBank/DDBJ whole genome shotgun (WGS) entry which is preliminary data.</text>
</comment>
<dbReference type="InterPro" id="IPR020084">
    <property type="entry name" value="NUDIX_hydrolase_CS"/>
</dbReference>
<reference evidence="5" key="1">
    <citation type="submission" date="2017-09" db="EMBL/GenBank/DDBJ databases">
        <title>Depth-based differentiation of microbial function through sediment-hosted aquifers and enrichment of novel symbionts in the deep terrestrial subsurface.</title>
        <authorList>
            <person name="Probst A.J."/>
            <person name="Ladd B."/>
            <person name="Jarett J.K."/>
            <person name="Geller-Mcgrath D.E."/>
            <person name="Sieber C.M.K."/>
            <person name="Emerson J.B."/>
            <person name="Anantharaman K."/>
            <person name="Thomas B.C."/>
            <person name="Malmstrom R."/>
            <person name="Stieglmeier M."/>
            <person name="Klingl A."/>
            <person name="Woyke T."/>
            <person name="Ryan C.M."/>
            <person name="Banfield J.F."/>
        </authorList>
    </citation>
    <scope>NUCLEOTIDE SEQUENCE [LARGE SCALE GENOMIC DNA]</scope>
</reference>
<dbReference type="GO" id="GO:0006167">
    <property type="term" value="P:AMP biosynthetic process"/>
    <property type="evidence" value="ECO:0007669"/>
    <property type="project" value="TreeGrafter"/>
</dbReference>
<evidence type="ECO:0000259" key="3">
    <source>
        <dbReference type="PROSITE" id="PS51462"/>
    </source>
</evidence>
<dbReference type="PROSITE" id="PS51462">
    <property type="entry name" value="NUDIX"/>
    <property type="match status" value="1"/>
</dbReference>
<gene>
    <name evidence="4" type="ORF">COU00_03685</name>
</gene>
<dbReference type="AlphaFoldDB" id="A0A2M6WLD3"/>